<dbReference type="Pfam" id="PF08626">
    <property type="entry name" value="TRAPPC9-Trs120"/>
    <property type="match status" value="1"/>
</dbReference>
<feature type="domain" description="Trs120/TRAPPC9 N-terminal" evidence="2">
    <location>
        <begin position="340"/>
        <end position="497"/>
    </location>
</feature>
<keyword evidence="4" id="KW-1185">Reference proteome</keyword>
<feature type="region of interest" description="Disordered" evidence="1">
    <location>
        <begin position="295"/>
        <end position="336"/>
    </location>
</feature>
<feature type="region of interest" description="Disordered" evidence="1">
    <location>
        <begin position="1324"/>
        <end position="1343"/>
    </location>
</feature>
<evidence type="ECO:0000313" key="3">
    <source>
        <dbReference type="EMBL" id="VEU42487.1"/>
    </source>
</evidence>
<dbReference type="GO" id="GO:0005802">
    <property type="term" value="C:trans-Golgi network"/>
    <property type="evidence" value="ECO:0007669"/>
    <property type="project" value="TreeGrafter"/>
</dbReference>
<name>A0A448ZKC3_9STRA</name>
<evidence type="ECO:0000259" key="2">
    <source>
        <dbReference type="Pfam" id="PF08626"/>
    </source>
</evidence>
<sequence length="1634" mass="179665">MSIRSSLESAGSSGPVRLSQVVGSPTFRSTATNAIAVIPLLSSSHDGSDDPTTHSSKSFEDFLRLLQRHNGLNKINGSMSDTYDNYDAKVDSGSPVVVVVPNSNLTRPSDWKYNETPLRNFHWGHGCQRLRFFDGRPYHSRSAHDRLINHELTRNWIDLCPSRRTAAVVGVLNIRDCSDMATLERAIQEWHQWAERYSTPPYEVTALGRDVERDTVVPRLFVFDSFHEDLSPGVDLQAATKKLNITSNSLVAFPPSGEERSQMMDLHVNVVLNDLAVSVFKVLEDKIRESDLLMTGKNPSTLPPTKTGFFGRTSANSRGSSEDTEAPRGGSKDLSIDTLAKVVGPSSKLASSKTNNLRNLEQHRSASIRMKLDNASTNNNVTDTPSSATSTTSEGSISEATTISASSPRSSVKAQLLTPLDEFWDYTELSPKDAHEMRKREVARREKFAADLSLLAGSPLDAYERYTKAADLCKTTSPDPLWYSSALEGCAAAHIAMADVGGFNVDEYLDSSFQLPEEIMACALIPASEKNGSNDELKKCMPQVVQALCEDALNVTSRHPKTACFHAELLLKLAWYTAEVEDGHLRCQWGLGGDEGGGIETYGGDPDSDKRRWDKASATRLNFLDMKDKDGEDIIKINTLKRLQKCSEFMHMAASTACLDSATRSDVALRCISIAWRGLRPTLLPTVRERSKDRIQLKRKAAFFAVTAAEAMSDVQGHVSQQRAHALWAQASRLLPQTGNDLVGGNYGWATLRAVALHALVIQGTKESSEDAAEQLLTLVSRISPPNCPKSEILPTSPVKGGGRSNSYFAGARSYLRESAKVVAKDARTRSKEIFGNDISSLLVVQAKWVEDDPVDPMQVPMSEFSSDFGLGVIAMPSVWSTIRFENCALAQEQLIQQIFDLRKNIPACTLQNMISSKNNQNLPIEITSIGIVTSDSSTKLERIKLEPKEKKKENAMSTFFNPYAKQERKQKPTTIPRGEEQYISITFTNKLAVPFEIGSCKLKFDSSRSDRIKAPSISFVIPGQTKNFAVQFPFMVLDKLENDDIDILQVKGICITALSRSIYLPLGEDDEPNKTEGQIIPKSLSLYPKRDYTKTSRVEDQESKVIYSPQLEIIPPQPNIHISFASSTTPIDSETIIPVLLADGEIFTLPKMCVSNDTGLGGIGRIEELQISAVGLPGLSDVVLYDMSRTEGNENDVAGDSDDKNSMNDSSPIKISAHCVGLDADTLNSSTSDLSSSFISTKLFASPSMGAQTASSHLTLRFRYRGKAVSSELEVWRKYEVQVHILRVKGPKIPSLSFRCDLFWESGYSELCNALAIKESDSERSLSPRAGSTGDQKIGPKRLDRDRGIHVCSDEVVVMISVANESSSPIILSRMDGLPVGFAKSKMDTLKVSKGVSAKFPIILPRLERTDDICQRLVAMLKFKWKSEIGGSELDDAQETGGPMFPVNYRVREGILEIPRPCLQKIIDENPIFLSRICKAPCSIGVSIFGGSNGNESQQSVKNVQVGKPVDVAVSAEIAEWLSADRKDRTNCTLKFYCARQNSSTNNADGKENASCASNQSKDFVWIGQIHKTLTMGETSSDTDPHRARIVFLSEGNFFVSACLGLSGAEDRGDPKEIWWAEKAGMVRVSKKG</sequence>
<organism evidence="3 4">
    <name type="scientific">Pseudo-nitzschia multistriata</name>
    <dbReference type="NCBI Taxonomy" id="183589"/>
    <lineage>
        <taxon>Eukaryota</taxon>
        <taxon>Sar</taxon>
        <taxon>Stramenopiles</taxon>
        <taxon>Ochrophyta</taxon>
        <taxon>Bacillariophyta</taxon>
        <taxon>Bacillariophyceae</taxon>
        <taxon>Bacillariophycidae</taxon>
        <taxon>Bacillariales</taxon>
        <taxon>Bacillariaceae</taxon>
        <taxon>Pseudo-nitzschia</taxon>
    </lineage>
</organism>
<dbReference type="PANTHER" id="PTHR21512:SF5">
    <property type="entry name" value="TRAFFICKING PROTEIN PARTICLE COMPLEX SUBUNIT 9"/>
    <property type="match status" value="1"/>
</dbReference>
<accession>A0A448ZKC3</accession>
<proteinExistence type="predicted"/>
<evidence type="ECO:0000256" key="1">
    <source>
        <dbReference type="SAM" id="MobiDB-lite"/>
    </source>
</evidence>
<dbReference type="EMBL" id="CAACVS010000445">
    <property type="protein sequence ID" value="VEU42487.1"/>
    <property type="molecule type" value="Genomic_DNA"/>
</dbReference>
<gene>
    <name evidence="3" type="ORF">PSNMU_V1.4_AUG-EV-PASAV3_0094540</name>
</gene>
<dbReference type="OrthoDB" id="39598at2759"/>
<protein>
    <recommendedName>
        <fullName evidence="2">Trs120/TRAPPC9 N-terminal domain-containing protein</fullName>
    </recommendedName>
</protein>
<dbReference type="InterPro" id="IPR058563">
    <property type="entry name" value="Trs120_TRAPPC9_N"/>
</dbReference>
<feature type="compositionally biased region" description="Low complexity" evidence="1">
    <location>
        <begin position="382"/>
        <end position="405"/>
    </location>
</feature>
<dbReference type="Proteomes" id="UP000291116">
    <property type="component" value="Unassembled WGS sequence"/>
</dbReference>
<dbReference type="PANTHER" id="PTHR21512">
    <property type="entry name" value="TRAFFICKING PROTEIN PARTICLE COMPLEX SUBUNIT 9"/>
    <property type="match status" value="1"/>
</dbReference>
<dbReference type="InterPro" id="IPR013935">
    <property type="entry name" value="Trs120_TRAPPC9"/>
</dbReference>
<feature type="region of interest" description="Disordered" evidence="1">
    <location>
        <begin position="369"/>
        <end position="405"/>
    </location>
</feature>
<evidence type="ECO:0000313" key="4">
    <source>
        <dbReference type="Proteomes" id="UP000291116"/>
    </source>
</evidence>
<reference evidence="3 4" key="1">
    <citation type="submission" date="2019-01" db="EMBL/GenBank/DDBJ databases">
        <authorList>
            <person name="Ferrante I. M."/>
        </authorList>
    </citation>
    <scope>NUCLEOTIDE SEQUENCE [LARGE SCALE GENOMIC DNA]</scope>
    <source>
        <strain evidence="3 4">B856</strain>
    </source>
</reference>